<evidence type="ECO:0000313" key="3">
    <source>
        <dbReference type="Proteomes" id="UP000325433"/>
    </source>
</evidence>
<reference evidence="3" key="1">
    <citation type="submission" date="2019-04" db="EMBL/GenBank/DDBJ databases">
        <title>Friends and foes A comparative genomics studyof 23 Aspergillus species from section Flavi.</title>
        <authorList>
            <consortium name="DOE Joint Genome Institute"/>
            <person name="Kjaerbolling I."/>
            <person name="Vesth T."/>
            <person name="Frisvad J.C."/>
            <person name="Nybo J.L."/>
            <person name="Theobald S."/>
            <person name="Kildgaard S."/>
            <person name="Isbrandt T."/>
            <person name="Kuo A."/>
            <person name="Sato A."/>
            <person name="Lyhne E.K."/>
            <person name="Kogle M.E."/>
            <person name="Wiebenga A."/>
            <person name="Kun R.S."/>
            <person name="Lubbers R.J."/>
            <person name="Makela M.R."/>
            <person name="Barry K."/>
            <person name="Chovatia M."/>
            <person name="Clum A."/>
            <person name="Daum C."/>
            <person name="Haridas S."/>
            <person name="He G."/>
            <person name="LaButti K."/>
            <person name="Lipzen A."/>
            <person name="Mondo S."/>
            <person name="Riley R."/>
            <person name="Salamov A."/>
            <person name="Simmons B.A."/>
            <person name="Magnuson J.K."/>
            <person name="Henrissat B."/>
            <person name="Mortensen U.H."/>
            <person name="Larsen T.O."/>
            <person name="Devries R.P."/>
            <person name="Grigoriev I.V."/>
            <person name="Machida M."/>
            <person name="Baker S.E."/>
            <person name="Andersen M.R."/>
        </authorList>
    </citation>
    <scope>NUCLEOTIDE SEQUENCE [LARGE SCALE GENOMIC DNA]</scope>
    <source>
        <strain evidence="3">CBS 130015</strain>
    </source>
</reference>
<accession>A0A5N6WAL6</accession>
<dbReference type="Proteomes" id="UP000325433">
    <property type="component" value="Unassembled WGS sequence"/>
</dbReference>
<protein>
    <submittedName>
        <fullName evidence="2">Uncharacterized protein</fullName>
    </submittedName>
</protein>
<dbReference type="EMBL" id="ML738299">
    <property type="protein sequence ID" value="KAE8317897.1"/>
    <property type="molecule type" value="Genomic_DNA"/>
</dbReference>
<sequence>MVKSSFLDSVSHSPTFPEPPSTFVLSDPPYDNYFYLDCNVAAPGGNSGVRAYVALQNGANGSLEIQAVQLDVGDPLVQVYTSPGSSKYPGVVVKGVLHIDSSATLTVPILDHPNQNQESKVSTSTYEPHFLKDIPLELRWLQVLFLMVDVKPPYPKVRQAIQVR</sequence>
<feature type="compositionally biased region" description="Polar residues" evidence="1">
    <location>
        <begin position="1"/>
        <end position="14"/>
    </location>
</feature>
<proteinExistence type="predicted"/>
<name>A0A5N6WAL6_9EURO</name>
<dbReference type="AlphaFoldDB" id="A0A5N6WAL6"/>
<feature type="region of interest" description="Disordered" evidence="1">
    <location>
        <begin position="1"/>
        <end position="22"/>
    </location>
</feature>
<gene>
    <name evidence="2" type="ORF">BDV41DRAFT_572371</name>
</gene>
<keyword evidence="3" id="KW-1185">Reference proteome</keyword>
<evidence type="ECO:0000256" key="1">
    <source>
        <dbReference type="SAM" id="MobiDB-lite"/>
    </source>
</evidence>
<evidence type="ECO:0000313" key="2">
    <source>
        <dbReference type="EMBL" id="KAE8317897.1"/>
    </source>
</evidence>
<organism evidence="2 3">
    <name type="scientific">Aspergillus transmontanensis</name>
    <dbReference type="NCBI Taxonomy" id="1034304"/>
    <lineage>
        <taxon>Eukaryota</taxon>
        <taxon>Fungi</taxon>
        <taxon>Dikarya</taxon>
        <taxon>Ascomycota</taxon>
        <taxon>Pezizomycotina</taxon>
        <taxon>Eurotiomycetes</taxon>
        <taxon>Eurotiomycetidae</taxon>
        <taxon>Eurotiales</taxon>
        <taxon>Aspergillaceae</taxon>
        <taxon>Aspergillus</taxon>
        <taxon>Aspergillus subgen. Circumdati</taxon>
    </lineage>
</organism>